<protein>
    <recommendedName>
        <fullName evidence="3">Extracellular solute-binding protein</fullName>
    </recommendedName>
</protein>
<proteinExistence type="predicted"/>
<feature type="non-terminal residue" evidence="2">
    <location>
        <position position="1"/>
    </location>
</feature>
<dbReference type="Pfam" id="PF13416">
    <property type="entry name" value="SBP_bac_8"/>
    <property type="match status" value="1"/>
</dbReference>
<accession>X0TNC8</accession>
<keyword evidence="1" id="KW-0732">Signal</keyword>
<dbReference type="PANTHER" id="PTHR30222">
    <property type="entry name" value="SPERMIDINE/PUTRESCINE-BINDING PERIPLASMIC PROTEIN"/>
    <property type="match status" value="1"/>
</dbReference>
<evidence type="ECO:0000256" key="1">
    <source>
        <dbReference type="ARBA" id="ARBA00022729"/>
    </source>
</evidence>
<sequence>PHVTVWWSQGAQPAQLLATKEVVMATAWNGRIYDMQQEGVPVSIVWKGGQIGGDVWSIPKGAKNKELAMLFIAWATLPENNVRMTQYISYAPANMKSFELIPEKMRPYLPSAYINEQVTLNDVWWVANLDRVNQMWREWKRK</sequence>
<reference evidence="2" key="1">
    <citation type="journal article" date="2014" name="Front. Microbiol.">
        <title>High frequency of phylogenetically diverse reductive dehalogenase-homologous genes in deep subseafloor sedimentary metagenomes.</title>
        <authorList>
            <person name="Kawai M."/>
            <person name="Futagami T."/>
            <person name="Toyoda A."/>
            <person name="Takaki Y."/>
            <person name="Nishi S."/>
            <person name="Hori S."/>
            <person name="Arai W."/>
            <person name="Tsubouchi T."/>
            <person name="Morono Y."/>
            <person name="Uchiyama I."/>
            <person name="Ito T."/>
            <person name="Fujiyama A."/>
            <person name="Inagaki F."/>
            <person name="Takami H."/>
        </authorList>
    </citation>
    <scope>NUCLEOTIDE SEQUENCE</scope>
    <source>
        <strain evidence="2">Expedition CK06-06</strain>
    </source>
</reference>
<dbReference type="AlphaFoldDB" id="X0TNC8"/>
<evidence type="ECO:0000313" key="2">
    <source>
        <dbReference type="EMBL" id="GAF94744.1"/>
    </source>
</evidence>
<dbReference type="Gene3D" id="3.40.190.10">
    <property type="entry name" value="Periplasmic binding protein-like II"/>
    <property type="match status" value="1"/>
</dbReference>
<dbReference type="PANTHER" id="PTHR30222:SF2">
    <property type="entry name" value="ABC TRANSPORTER SUBSTRATE-BINDING PROTEIN"/>
    <property type="match status" value="1"/>
</dbReference>
<comment type="caution">
    <text evidence="2">The sequence shown here is derived from an EMBL/GenBank/DDBJ whole genome shotgun (WGS) entry which is preliminary data.</text>
</comment>
<dbReference type="InterPro" id="IPR006059">
    <property type="entry name" value="SBP"/>
</dbReference>
<gene>
    <name evidence="2" type="ORF">S01H1_26123</name>
</gene>
<organism evidence="2">
    <name type="scientific">marine sediment metagenome</name>
    <dbReference type="NCBI Taxonomy" id="412755"/>
    <lineage>
        <taxon>unclassified sequences</taxon>
        <taxon>metagenomes</taxon>
        <taxon>ecological metagenomes</taxon>
    </lineage>
</organism>
<dbReference type="EMBL" id="BARS01015820">
    <property type="protein sequence ID" value="GAF94744.1"/>
    <property type="molecule type" value="Genomic_DNA"/>
</dbReference>
<evidence type="ECO:0008006" key="3">
    <source>
        <dbReference type="Google" id="ProtNLM"/>
    </source>
</evidence>
<dbReference type="SUPFAM" id="SSF53850">
    <property type="entry name" value="Periplasmic binding protein-like II"/>
    <property type="match status" value="1"/>
</dbReference>
<name>X0TNC8_9ZZZZ</name>